<dbReference type="InterPro" id="IPR012910">
    <property type="entry name" value="Plug_dom"/>
</dbReference>
<name>A0A7T4UPW8_9GAMM</name>
<keyword evidence="10 12" id="KW-0472">Membrane</keyword>
<evidence type="ECO:0000256" key="11">
    <source>
        <dbReference type="ARBA" id="ARBA00023237"/>
    </source>
</evidence>
<sequence>MKYRFPMKRALALAVAFSGSAVAQVSEGDKAVRQIEEVVVTAQRRSESMQDVPVAVTAASSEDMALAQVDSIGNIQAISPSIKFDVTNSAANSANIFIRGIGTVGNNRSFEGAVGVFIDGVYRTRAGQAMQNWLDMESLQVLRGPQGTLFGKNTSAGALLINSTMPSLSGPEGNVELTVGNYNKTLVRGAYNMPVGERSAVRVAGLWAEQDGFIEDPNGGDYNEKAPRALKAQWLFEPSDTLSFRVIADWSESETNCCYGQMDVVDGPFKPLFNQFTQANNKKLPSDNFDDYEQVLSNDTDQTITDEGIVLIAEWDMPMGALLKSVTAYRNWEIEQIGMDADFHGANILTINESLETEVLSQELTISGDVGSFGPFIAADYVVGAYLADEDIFANHQLLWGNQAQAFFDVLAQQQGAPAGSFDASEGLWAHHKMPADSQSYAAFMHWNFDVSDRLGLALGLRYSKDEKSGALQRVFFNPAPNAAFRALGVQPGPLYDTDFDDSAVTGQLALRYHVSDDTMAYASYSRGYKSGGVNVDNSGAGSVGDNPNEPSCANFGDCVPNDPRYDSELIDGYELGLKTEFLDRRARANFAVFYNDISDLQVALFSGLAFSVINAADAKVYGAEVESQFLINNWLSLDIDVTWLAESEFGDDASLGVLAGREFAQAPEFAGNIGLTVDQPLTAELSMFGRLAAMYSGEQYTNAVGNLQRDAETTFDVNAGVRSETRGWSASVWVQNLTDERYVTQHFTSPLQGDTDFNAYVSAPRTFGITLRASF</sequence>
<dbReference type="InterPro" id="IPR010917">
    <property type="entry name" value="TonB_rcpt_CS"/>
</dbReference>
<dbReference type="Proteomes" id="UP000596063">
    <property type="component" value="Chromosome"/>
</dbReference>
<dbReference type="GO" id="GO:0006826">
    <property type="term" value="P:iron ion transport"/>
    <property type="evidence" value="ECO:0007669"/>
    <property type="project" value="UniProtKB-KW"/>
</dbReference>
<evidence type="ECO:0000259" key="17">
    <source>
        <dbReference type="Pfam" id="PF07715"/>
    </source>
</evidence>
<dbReference type="PROSITE" id="PS01156">
    <property type="entry name" value="TONB_DEPENDENT_REC_2"/>
    <property type="match status" value="1"/>
</dbReference>
<evidence type="ECO:0000256" key="13">
    <source>
        <dbReference type="PROSITE-ProRule" id="PRU10144"/>
    </source>
</evidence>
<evidence type="ECO:0000256" key="10">
    <source>
        <dbReference type="ARBA" id="ARBA00023136"/>
    </source>
</evidence>
<dbReference type="PROSITE" id="PS52016">
    <property type="entry name" value="TONB_DEPENDENT_REC_3"/>
    <property type="match status" value="1"/>
</dbReference>
<keyword evidence="2 12" id="KW-0813">Transport</keyword>
<keyword evidence="4" id="KW-0410">Iron transport</keyword>
<evidence type="ECO:0000256" key="5">
    <source>
        <dbReference type="ARBA" id="ARBA00022692"/>
    </source>
</evidence>
<dbReference type="InterPro" id="IPR039426">
    <property type="entry name" value="TonB-dep_rcpt-like"/>
</dbReference>
<keyword evidence="7" id="KW-0408">Iron</keyword>
<keyword evidence="8" id="KW-0406">Ion transport</keyword>
<dbReference type="PANTHER" id="PTHR32552:SF81">
    <property type="entry name" value="TONB-DEPENDENT OUTER MEMBRANE RECEPTOR"/>
    <property type="match status" value="1"/>
</dbReference>
<evidence type="ECO:0000313" key="18">
    <source>
        <dbReference type="EMBL" id="QQD17962.1"/>
    </source>
</evidence>
<dbReference type="GO" id="GO:0009279">
    <property type="term" value="C:cell outer membrane"/>
    <property type="evidence" value="ECO:0007669"/>
    <property type="project" value="UniProtKB-SubCell"/>
</dbReference>
<evidence type="ECO:0000256" key="3">
    <source>
        <dbReference type="ARBA" id="ARBA00022452"/>
    </source>
</evidence>
<feature type="signal peptide" evidence="15">
    <location>
        <begin position="1"/>
        <end position="23"/>
    </location>
</feature>
<keyword evidence="3 12" id="KW-1134">Transmembrane beta strand</keyword>
<dbReference type="Pfam" id="PF00593">
    <property type="entry name" value="TonB_dep_Rec_b-barrel"/>
    <property type="match status" value="1"/>
</dbReference>
<dbReference type="PANTHER" id="PTHR32552">
    <property type="entry name" value="FERRICHROME IRON RECEPTOR-RELATED"/>
    <property type="match status" value="1"/>
</dbReference>
<protein>
    <submittedName>
        <fullName evidence="18">TonB-dependent receptor</fullName>
    </submittedName>
</protein>
<organism evidence="18 19">
    <name type="scientific">Spongiibacter nanhainus</name>
    <dbReference type="NCBI Taxonomy" id="2794344"/>
    <lineage>
        <taxon>Bacteria</taxon>
        <taxon>Pseudomonadati</taxon>
        <taxon>Pseudomonadota</taxon>
        <taxon>Gammaproteobacteria</taxon>
        <taxon>Cellvibrionales</taxon>
        <taxon>Spongiibacteraceae</taxon>
        <taxon>Spongiibacter</taxon>
    </lineage>
</organism>
<keyword evidence="5 12" id="KW-0812">Transmembrane</keyword>
<dbReference type="InterPro" id="IPR000531">
    <property type="entry name" value="Beta-barrel_TonB"/>
</dbReference>
<proteinExistence type="inferred from homology"/>
<dbReference type="AlphaFoldDB" id="A0A7T4UPW8"/>
<evidence type="ECO:0000313" key="19">
    <source>
        <dbReference type="Proteomes" id="UP000596063"/>
    </source>
</evidence>
<feature type="domain" description="TonB-dependent receptor plug" evidence="17">
    <location>
        <begin position="49"/>
        <end position="158"/>
    </location>
</feature>
<evidence type="ECO:0000259" key="16">
    <source>
        <dbReference type="Pfam" id="PF00593"/>
    </source>
</evidence>
<evidence type="ECO:0000256" key="8">
    <source>
        <dbReference type="ARBA" id="ARBA00023065"/>
    </source>
</evidence>
<evidence type="ECO:0000256" key="6">
    <source>
        <dbReference type="ARBA" id="ARBA00022729"/>
    </source>
</evidence>
<dbReference type="Pfam" id="PF07715">
    <property type="entry name" value="Plug"/>
    <property type="match status" value="1"/>
</dbReference>
<reference evidence="18 19" key="1">
    <citation type="submission" date="2020-12" db="EMBL/GenBank/DDBJ databases">
        <authorList>
            <person name="Shan Y."/>
        </authorList>
    </citation>
    <scope>NUCLEOTIDE SEQUENCE [LARGE SCALE GENOMIC DNA]</scope>
    <source>
        <strain evidence="19">csc3.9</strain>
    </source>
</reference>
<dbReference type="InterPro" id="IPR036942">
    <property type="entry name" value="Beta-barrel_TonB_sf"/>
</dbReference>
<dbReference type="KEGG" id="snan:I6N98_16715"/>
<feature type="short sequence motif" description="TonB C-terminal box" evidence="13">
    <location>
        <begin position="759"/>
        <end position="776"/>
    </location>
</feature>
<evidence type="ECO:0000256" key="12">
    <source>
        <dbReference type="PROSITE-ProRule" id="PRU01360"/>
    </source>
</evidence>
<keyword evidence="6 15" id="KW-0732">Signal</keyword>
<dbReference type="Gene3D" id="2.40.170.20">
    <property type="entry name" value="TonB-dependent receptor, beta-barrel domain"/>
    <property type="match status" value="1"/>
</dbReference>
<keyword evidence="18" id="KW-0675">Receptor</keyword>
<evidence type="ECO:0000256" key="7">
    <source>
        <dbReference type="ARBA" id="ARBA00023004"/>
    </source>
</evidence>
<feature type="chain" id="PRO_5032544518" evidence="15">
    <location>
        <begin position="24"/>
        <end position="776"/>
    </location>
</feature>
<keyword evidence="11 12" id="KW-0998">Cell outer membrane</keyword>
<feature type="domain" description="TonB-dependent receptor-like beta-barrel" evidence="16">
    <location>
        <begin position="391"/>
        <end position="738"/>
    </location>
</feature>
<accession>A0A7T4UPW8</accession>
<evidence type="ECO:0000256" key="2">
    <source>
        <dbReference type="ARBA" id="ARBA00022448"/>
    </source>
</evidence>
<evidence type="ECO:0000256" key="14">
    <source>
        <dbReference type="RuleBase" id="RU003357"/>
    </source>
</evidence>
<evidence type="ECO:0000256" key="1">
    <source>
        <dbReference type="ARBA" id="ARBA00004571"/>
    </source>
</evidence>
<comment type="subcellular location">
    <subcellularLocation>
        <location evidence="1 12">Cell outer membrane</location>
        <topology evidence="1 12">Multi-pass membrane protein</topology>
    </subcellularLocation>
</comment>
<dbReference type="RefSeq" id="WP_198569460.1">
    <property type="nucleotide sequence ID" value="NZ_CP066167.1"/>
</dbReference>
<dbReference type="EMBL" id="CP066167">
    <property type="protein sequence ID" value="QQD17962.1"/>
    <property type="molecule type" value="Genomic_DNA"/>
</dbReference>
<evidence type="ECO:0000256" key="15">
    <source>
        <dbReference type="SAM" id="SignalP"/>
    </source>
</evidence>
<evidence type="ECO:0000256" key="9">
    <source>
        <dbReference type="ARBA" id="ARBA00023077"/>
    </source>
</evidence>
<dbReference type="SUPFAM" id="SSF56935">
    <property type="entry name" value="Porins"/>
    <property type="match status" value="1"/>
</dbReference>
<gene>
    <name evidence="18" type="ORF">I6N98_16715</name>
</gene>
<keyword evidence="19" id="KW-1185">Reference proteome</keyword>
<comment type="similarity">
    <text evidence="12 14">Belongs to the TonB-dependent receptor family.</text>
</comment>
<keyword evidence="9 14" id="KW-0798">TonB box</keyword>
<evidence type="ECO:0000256" key="4">
    <source>
        <dbReference type="ARBA" id="ARBA00022496"/>
    </source>
</evidence>